<evidence type="ECO:0000313" key="3">
    <source>
        <dbReference type="WBParaSite" id="TASK_0000350701-mRNA-1"/>
    </source>
</evidence>
<dbReference type="EMBL" id="UYRS01018301">
    <property type="protein sequence ID" value="VDK31917.1"/>
    <property type="molecule type" value="Genomic_DNA"/>
</dbReference>
<dbReference type="AlphaFoldDB" id="A0A0R3W1A9"/>
<organism evidence="3">
    <name type="scientific">Taenia asiatica</name>
    <name type="common">Asian tapeworm</name>
    <dbReference type="NCBI Taxonomy" id="60517"/>
    <lineage>
        <taxon>Eukaryota</taxon>
        <taxon>Metazoa</taxon>
        <taxon>Spiralia</taxon>
        <taxon>Lophotrochozoa</taxon>
        <taxon>Platyhelminthes</taxon>
        <taxon>Cestoda</taxon>
        <taxon>Eucestoda</taxon>
        <taxon>Cyclophyllidea</taxon>
        <taxon>Taeniidae</taxon>
        <taxon>Taenia</taxon>
    </lineage>
</organism>
<proteinExistence type="predicted"/>
<reference evidence="3" key="1">
    <citation type="submission" date="2017-02" db="UniProtKB">
        <authorList>
            <consortium name="WormBaseParasite"/>
        </authorList>
    </citation>
    <scope>IDENTIFICATION</scope>
</reference>
<name>A0A0R3W1A9_TAEAS</name>
<dbReference type="Proteomes" id="UP000282613">
    <property type="component" value="Unassembled WGS sequence"/>
</dbReference>
<dbReference type="OrthoDB" id="6241807at2759"/>
<sequence length="360" mass="41020">MISNTFLDYRRPAPADLIRLELEAKTVPPSRRLRGRTYLSLNTNTRVERITLLFTRVLIVTYPNENVKVNDRGTDPMIHLPATTSRSYDRSQNSAYQGGCYRDVYGSNARNPYAPIRVTTLDPVSRPLHFRVGNYAIPLNLYVSESEFPSFTYANPNAGTAVVHSISMRAHIMLNGEIYKTGTIPVWIPAIGSADNGTHLIENSVEIAAPKKYITRDDTIKAVLGDKEQNVKKVEARLISRVNCRAANLKEETEIIPWTELEERAGPDSEVLREFNNSNNRNSLSKEWKKHWEVKDFKFDNPSTPTIITAEFSLEYYLQLRADDDEYETPFIPVDLISGPDFKPPQITPEMHNRRTFTAL</sequence>
<accession>A0A0R3W1A9</accession>
<keyword evidence="2" id="KW-1185">Reference proteome</keyword>
<dbReference type="STRING" id="60517.A0A0R3W1A9"/>
<protein>
    <submittedName>
        <fullName evidence="3">Arrestin_N domain-containing protein</fullName>
    </submittedName>
</protein>
<gene>
    <name evidence="1" type="ORF">TASK_LOCUS3508</name>
</gene>
<reference evidence="1 2" key="2">
    <citation type="submission" date="2018-11" db="EMBL/GenBank/DDBJ databases">
        <authorList>
            <consortium name="Pathogen Informatics"/>
        </authorList>
    </citation>
    <scope>NUCLEOTIDE SEQUENCE [LARGE SCALE GENOMIC DNA]</scope>
</reference>
<dbReference type="WBParaSite" id="TASK_0000350701-mRNA-1">
    <property type="protein sequence ID" value="TASK_0000350701-mRNA-1"/>
    <property type="gene ID" value="TASK_0000350701"/>
</dbReference>
<evidence type="ECO:0000313" key="1">
    <source>
        <dbReference type="EMBL" id="VDK31917.1"/>
    </source>
</evidence>
<evidence type="ECO:0000313" key="2">
    <source>
        <dbReference type="Proteomes" id="UP000282613"/>
    </source>
</evidence>